<accession>K2BC23</accession>
<feature type="domain" description="Mur ligase central" evidence="11">
    <location>
        <begin position="122"/>
        <end position="260"/>
    </location>
</feature>
<dbReference type="InterPro" id="IPR036615">
    <property type="entry name" value="Mur_ligase_C_dom_sf"/>
</dbReference>
<evidence type="ECO:0000256" key="3">
    <source>
        <dbReference type="ARBA" id="ARBA00022741"/>
    </source>
</evidence>
<dbReference type="GO" id="GO:0051301">
    <property type="term" value="P:cell division"/>
    <property type="evidence" value="ECO:0007669"/>
    <property type="project" value="UniProtKB-KW"/>
</dbReference>
<protein>
    <submittedName>
        <fullName evidence="12">UDP-N-acetylmuramate-L-alanine ligase</fullName>
        <ecNumber evidence="12">6.3.2.8</ecNumber>
    </submittedName>
</protein>
<dbReference type="GO" id="GO:0071555">
    <property type="term" value="P:cell wall organization"/>
    <property type="evidence" value="ECO:0007669"/>
    <property type="project" value="UniProtKB-KW"/>
</dbReference>
<comment type="caution">
    <text evidence="12">The sequence shown here is derived from an EMBL/GenBank/DDBJ whole genome shotgun (WGS) entry which is preliminary data.</text>
</comment>
<dbReference type="GO" id="GO:0008360">
    <property type="term" value="P:regulation of cell shape"/>
    <property type="evidence" value="ECO:0007669"/>
    <property type="project" value="UniProtKB-KW"/>
</dbReference>
<evidence type="ECO:0000313" key="12">
    <source>
        <dbReference type="EMBL" id="EKD66363.1"/>
    </source>
</evidence>
<keyword evidence="6" id="KW-0573">Peptidoglycan synthesis</keyword>
<keyword evidence="4" id="KW-0067">ATP-binding</keyword>
<dbReference type="InterPro" id="IPR013221">
    <property type="entry name" value="Mur_ligase_cen"/>
</dbReference>
<name>K2BC23_9BACT</name>
<keyword evidence="5" id="KW-0133">Cell shape</keyword>
<keyword evidence="1 12" id="KW-0436">Ligase</keyword>
<dbReference type="AlphaFoldDB" id="K2BC23"/>
<dbReference type="SUPFAM" id="SSF53244">
    <property type="entry name" value="MurD-like peptide ligases, peptide-binding domain"/>
    <property type="match status" value="1"/>
</dbReference>
<dbReference type="Gene3D" id="3.40.50.720">
    <property type="entry name" value="NAD(P)-binding Rossmann-like Domain"/>
    <property type="match status" value="1"/>
</dbReference>
<dbReference type="InterPro" id="IPR050061">
    <property type="entry name" value="MurCDEF_pg_biosynth"/>
</dbReference>
<evidence type="ECO:0000256" key="8">
    <source>
        <dbReference type="ARBA" id="ARBA00023316"/>
    </source>
</evidence>
<keyword evidence="8" id="KW-0961">Cell wall biogenesis/degradation</keyword>
<dbReference type="PANTHER" id="PTHR43445:SF3">
    <property type="entry name" value="UDP-N-ACETYLMURAMATE--L-ALANINE LIGASE"/>
    <property type="match status" value="1"/>
</dbReference>
<dbReference type="Gene3D" id="3.40.1190.10">
    <property type="entry name" value="Mur-like, catalytic domain"/>
    <property type="match status" value="1"/>
</dbReference>
<evidence type="ECO:0000256" key="6">
    <source>
        <dbReference type="ARBA" id="ARBA00022984"/>
    </source>
</evidence>
<dbReference type="EC" id="6.3.2.8" evidence="12"/>
<keyword evidence="2" id="KW-0132">Cell division</keyword>
<sequence length="449" mass="51722">MKKVFFIGIGWVGVSALARYYRKLWYEVSWSDGGKPSFVTDTLEAEWVSVFFGHNEANLGDNTDFVIYSEAIITKPDLSKQDNLNANPELAKAIKLNIKSLSYPEALAEVVNKKKCIAVAWTHGKSTTTSILWVILSGWDTDASVLVGAPVKQFNNSNLYFGAWDYFVIEACEYKRSFLKYLPFITVITNIEIDHLDYYKDLNDYMNAFFALQNQTSGYIILNWNDPNCLKLKDNSKLQIFVYDKYFVDFKWEKIYFPEFNLQIPGDHIEFDAKLAYTVAKLLGLDDDYIISKITSYSGIWRRSEIVWTTKSGNLVMSDYGHHPTEIKLTLESIKQKYHDKKIFVIFQPHQYSRTIELLDGFKTSFDSADSLIIPDIYFSRDKKEDVEFMTTTRFVSELKQNYSNTINGNGLENTLELIKEYDQKNPNSSVIVLLWAGNVDDLRGELVG</sequence>
<gene>
    <name evidence="12" type="primary">murC</name>
    <name evidence="12" type="ORF">ACD_49C00050G0033</name>
</gene>
<dbReference type="SUPFAM" id="SSF53623">
    <property type="entry name" value="MurD-like peptide ligases, catalytic domain"/>
    <property type="match status" value="1"/>
</dbReference>
<proteinExistence type="predicted"/>
<dbReference type="Pfam" id="PF01225">
    <property type="entry name" value="Mur_ligase"/>
    <property type="match status" value="1"/>
</dbReference>
<evidence type="ECO:0000256" key="2">
    <source>
        <dbReference type="ARBA" id="ARBA00022618"/>
    </source>
</evidence>
<dbReference type="GO" id="GO:0009252">
    <property type="term" value="P:peptidoglycan biosynthetic process"/>
    <property type="evidence" value="ECO:0007669"/>
    <property type="project" value="UniProtKB-KW"/>
</dbReference>
<reference evidence="12" key="1">
    <citation type="journal article" date="2012" name="Science">
        <title>Fermentation, hydrogen, and sulfur metabolism in multiple uncultivated bacterial phyla.</title>
        <authorList>
            <person name="Wrighton K.C."/>
            <person name="Thomas B.C."/>
            <person name="Sharon I."/>
            <person name="Miller C.S."/>
            <person name="Castelle C.J."/>
            <person name="VerBerkmoes N.C."/>
            <person name="Wilkins M.J."/>
            <person name="Hettich R.L."/>
            <person name="Lipton M.S."/>
            <person name="Williams K.H."/>
            <person name="Long P.E."/>
            <person name="Banfield J.F."/>
        </authorList>
    </citation>
    <scope>NUCLEOTIDE SEQUENCE [LARGE SCALE GENOMIC DNA]</scope>
</reference>
<evidence type="ECO:0000256" key="4">
    <source>
        <dbReference type="ARBA" id="ARBA00022840"/>
    </source>
</evidence>
<dbReference type="SUPFAM" id="SSF51984">
    <property type="entry name" value="MurCD N-terminal domain"/>
    <property type="match status" value="1"/>
</dbReference>
<dbReference type="Pfam" id="PF02875">
    <property type="entry name" value="Mur_ligase_C"/>
    <property type="match status" value="1"/>
</dbReference>
<dbReference type="EMBL" id="AMFJ01021636">
    <property type="protein sequence ID" value="EKD66363.1"/>
    <property type="molecule type" value="Genomic_DNA"/>
</dbReference>
<keyword evidence="7" id="KW-0131">Cell cycle</keyword>
<evidence type="ECO:0000256" key="5">
    <source>
        <dbReference type="ARBA" id="ARBA00022960"/>
    </source>
</evidence>
<dbReference type="PANTHER" id="PTHR43445">
    <property type="entry name" value="UDP-N-ACETYLMURAMATE--L-ALANINE LIGASE-RELATED"/>
    <property type="match status" value="1"/>
</dbReference>
<evidence type="ECO:0000259" key="10">
    <source>
        <dbReference type="Pfam" id="PF02875"/>
    </source>
</evidence>
<dbReference type="InterPro" id="IPR000713">
    <property type="entry name" value="Mur_ligase_N"/>
</dbReference>
<organism evidence="12">
    <name type="scientific">uncultured bacterium</name>
    <name type="common">gcode 4</name>
    <dbReference type="NCBI Taxonomy" id="1234023"/>
    <lineage>
        <taxon>Bacteria</taxon>
        <taxon>environmental samples</taxon>
    </lineage>
</organism>
<dbReference type="InterPro" id="IPR036565">
    <property type="entry name" value="Mur-like_cat_sf"/>
</dbReference>
<feature type="domain" description="Mur ligase C-terminal" evidence="10">
    <location>
        <begin position="302"/>
        <end position="399"/>
    </location>
</feature>
<dbReference type="Pfam" id="PF08245">
    <property type="entry name" value="Mur_ligase_M"/>
    <property type="match status" value="1"/>
</dbReference>
<dbReference type="GO" id="GO:0005524">
    <property type="term" value="F:ATP binding"/>
    <property type="evidence" value="ECO:0007669"/>
    <property type="project" value="UniProtKB-KW"/>
</dbReference>
<evidence type="ECO:0000259" key="11">
    <source>
        <dbReference type="Pfam" id="PF08245"/>
    </source>
</evidence>
<keyword evidence="3" id="KW-0547">Nucleotide-binding</keyword>
<evidence type="ECO:0000256" key="1">
    <source>
        <dbReference type="ARBA" id="ARBA00022598"/>
    </source>
</evidence>
<evidence type="ECO:0000256" key="7">
    <source>
        <dbReference type="ARBA" id="ARBA00023306"/>
    </source>
</evidence>
<dbReference type="Gene3D" id="3.90.190.20">
    <property type="entry name" value="Mur ligase, C-terminal domain"/>
    <property type="match status" value="1"/>
</dbReference>
<dbReference type="GO" id="GO:0008763">
    <property type="term" value="F:UDP-N-acetylmuramate-L-alanine ligase activity"/>
    <property type="evidence" value="ECO:0007669"/>
    <property type="project" value="UniProtKB-EC"/>
</dbReference>
<dbReference type="InterPro" id="IPR004101">
    <property type="entry name" value="Mur_ligase_C"/>
</dbReference>
<feature type="domain" description="Mur ligase N-terminal catalytic" evidence="9">
    <location>
        <begin position="5"/>
        <end position="114"/>
    </location>
</feature>
<evidence type="ECO:0000259" key="9">
    <source>
        <dbReference type="Pfam" id="PF01225"/>
    </source>
</evidence>